<keyword evidence="1" id="KW-0732">Signal</keyword>
<sequence length="253" mass="28037">MLRKFLALLICLAASPLARADSYFVYVDEQTEVPQLVLSVSGSRLRIETSSIAYTVVDLPARTVTLVDVPSRSYTTTSIEQVREIMQRINSVDPSQSTLVQLALENLPEGRRQEAESLLRQAQADANYPFLKTGARAAEAGIACDIYRQRSSTGDTRKLCAADFSDLKLSRGDLQTLRGVLQLLRDTRGPWRPLTEVPGLPLRYAGSFGAQRYQGGGRLQRLSHHTLPAERFHAPGDYRIVSLLEMLSKGVAF</sequence>
<accession>A0A1H9KCP0</accession>
<keyword evidence="3" id="KW-1185">Reference proteome</keyword>
<evidence type="ECO:0000313" key="2">
    <source>
        <dbReference type="EMBL" id="SEQ96920.1"/>
    </source>
</evidence>
<dbReference type="AlphaFoldDB" id="A0A1H9KCP0"/>
<evidence type="ECO:0000313" key="3">
    <source>
        <dbReference type="Proteomes" id="UP000199233"/>
    </source>
</evidence>
<organism evidence="2 3">
    <name type="scientific">Solimonas aquatica</name>
    <dbReference type="NCBI Taxonomy" id="489703"/>
    <lineage>
        <taxon>Bacteria</taxon>
        <taxon>Pseudomonadati</taxon>
        <taxon>Pseudomonadota</taxon>
        <taxon>Gammaproteobacteria</taxon>
        <taxon>Nevskiales</taxon>
        <taxon>Nevskiaceae</taxon>
        <taxon>Solimonas</taxon>
    </lineage>
</organism>
<evidence type="ECO:0000256" key="1">
    <source>
        <dbReference type="SAM" id="SignalP"/>
    </source>
</evidence>
<protein>
    <submittedName>
        <fullName evidence="2">Uncharacterized protein</fullName>
    </submittedName>
</protein>
<feature type="chain" id="PRO_5011789472" evidence="1">
    <location>
        <begin position="21"/>
        <end position="253"/>
    </location>
</feature>
<reference evidence="2 3" key="1">
    <citation type="submission" date="2016-10" db="EMBL/GenBank/DDBJ databases">
        <authorList>
            <person name="de Groot N.N."/>
        </authorList>
    </citation>
    <scope>NUCLEOTIDE SEQUENCE [LARGE SCALE GENOMIC DNA]</scope>
    <source>
        <strain evidence="2 3">DSM 25927</strain>
    </source>
</reference>
<dbReference type="EMBL" id="FOFS01000013">
    <property type="protein sequence ID" value="SEQ96920.1"/>
    <property type="molecule type" value="Genomic_DNA"/>
</dbReference>
<gene>
    <name evidence="2" type="ORF">SAMN04488038_11344</name>
</gene>
<feature type="signal peptide" evidence="1">
    <location>
        <begin position="1"/>
        <end position="20"/>
    </location>
</feature>
<dbReference type="OrthoDB" id="7063067at2"/>
<dbReference type="Proteomes" id="UP000199233">
    <property type="component" value="Unassembled WGS sequence"/>
</dbReference>
<proteinExistence type="predicted"/>
<dbReference type="RefSeq" id="WP_093288499.1">
    <property type="nucleotide sequence ID" value="NZ_FOFS01000013.1"/>
</dbReference>
<name>A0A1H9KCP0_9GAMM</name>